<dbReference type="InterPro" id="IPR029058">
    <property type="entry name" value="AB_hydrolase_fold"/>
</dbReference>
<reference evidence="38" key="1">
    <citation type="submission" date="2025-08" db="UniProtKB">
        <authorList>
            <consortium name="Ensembl"/>
        </authorList>
    </citation>
    <scope>IDENTIFICATION</scope>
</reference>
<evidence type="ECO:0000256" key="30">
    <source>
        <dbReference type="ARBA" id="ARBA00052808"/>
    </source>
</evidence>
<dbReference type="GO" id="GO:0047372">
    <property type="term" value="F:monoacylglycerol lipase activity"/>
    <property type="evidence" value="ECO:0007669"/>
    <property type="project" value="TreeGrafter"/>
</dbReference>
<comment type="catalytic activity">
    <reaction evidence="25">
        <text>1-tetradecanoyl-2-(9Z,12Z-octadecadienoyl)-sn-glycero-3-phosphocholine + H2O = 1-tetradecanoyl-sn-glycero-3-phosphocholine + (9Z,12Z)-octadecadienoate + H(+)</text>
        <dbReference type="Rhea" id="RHEA:54392"/>
        <dbReference type="ChEBI" id="CHEBI:15377"/>
        <dbReference type="ChEBI" id="CHEBI:15378"/>
        <dbReference type="ChEBI" id="CHEBI:30245"/>
        <dbReference type="ChEBI" id="CHEBI:64489"/>
        <dbReference type="ChEBI" id="CHEBI:86094"/>
    </reaction>
    <physiologicalReaction direction="left-to-right" evidence="25">
        <dbReference type="Rhea" id="RHEA:54393"/>
    </physiologicalReaction>
</comment>
<dbReference type="PANTHER" id="PTHR10794:SF60">
    <property type="entry name" value="PROTEIN ABHD1"/>
    <property type="match status" value="1"/>
</dbReference>
<keyword evidence="10" id="KW-0443">Lipid metabolism</keyword>
<dbReference type="GO" id="GO:0051793">
    <property type="term" value="P:medium-chain fatty acid catabolic process"/>
    <property type="evidence" value="ECO:0007669"/>
    <property type="project" value="TreeGrafter"/>
</dbReference>
<keyword evidence="6 36" id="KW-0812">Transmembrane</keyword>
<accession>A0A8C6VM68</accession>
<evidence type="ECO:0000256" key="4">
    <source>
        <dbReference type="ARBA" id="ARBA00013278"/>
    </source>
</evidence>
<protein>
    <recommendedName>
        <fullName evidence="33">Phospholipase ABHD3</fullName>
        <ecNumber evidence="3">3.1.1.32</ecNumber>
        <ecNumber evidence="4">3.1.1.4</ecNumber>
    </recommendedName>
    <alternativeName>
        <fullName evidence="34">Abhydrolase domain-containing protein 3</fullName>
    </alternativeName>
</protein>
<comment type="catalytic activity">
    <reaction evidence="27">
        <text>1-tetradecanoyl-2-(9Z,12Z-octadecadienoyl)-sn-glycero-3-phosphocholine + H2O = 2-(9Z,12Z-octadecadienoyl)-sn-glycero-3-phosphocholine + tetradecanoate + H(+)</text>
        <dbReference type="Rhea" id="RHEA:54388"/>
        <dbReference type="ChEBI" id="CHEBI:15377"/>
        <dbReference type="ChEBI" id="CHEBI:15378"/>
        <dbReference type="ChEBI" id="CHEBI:30807"/>
        <dbReference type="ChEBI" id="CHEBI:76084"/>
        <dbReference type="ChEBI" id="CHEBI:86094"/>
    </reaction>
    <physiologicalReaction direction="left-to-right" evidence="27">
        <dbReference type="Rhea" id="RHEA:54389"/>
    </physiologicalReaction>
</comment>
<dbReference type="GO" id="GO:0008126">
    <property type="term" value="F:acetylesterase activity"/>
    <property type="evidence" value="ECO:0007669"/>
    <property type="project" value="TreeGrafter"/>
</dbReference>
<evidence type="ECO:0000256" key="23">
    <source>
        <dbReference type="ARBA" id="ARBA00050674"/>
    </source>
</evidence>
<dbReference type="PANTHER" id="PTHR10794">
    <property type="entry name" value="ABHYDROLASE DOMAIN-CONTAINING PROTEIN"/>
    <property type="match status" value="1"/>
</dbReference>
<comment type="subcellular location">
    <subcellularLocation>
        <location evidence="1">Membrane</location>
        <topology evidence="1">Single-pass type II membrane protein</topology>
    </subcellularLocation>
</comment>
<dbReference type="OrthoDB" id="247542at2759"/>
<evidence type="ECO:0000256" key="28">
    <source>
        <dbReference type="ARBA" id="ARBA00052588"/>
    </source>
</evidence>
<sequence>MPTTKMAAAADGAKAPARHKGGGACLSRAVSDFCFRLVCCKVPSFPDRPQTLIPPTREHKVKTMLGLSLLLGCSTGWLLYYWARVPKRPLLVACQPFQSFLEKYCPIVKETFYPTPWCFEGRLQTIVRAFIKSCPFVSYHSELLQTADGGQLFLDWADPDDGTPPDPENCPIVLFLPGLTGSSQETYILHLVRSTQSHGYRAVVFNNRGCRGEELLTHRSFCASNTEDLELVVDHIKRRFPCAPLMAVGISLGGILVLHYLGQKGQEAGLVAAMTFSVTWDSFETTRSLERPLNQFLFNQYLTTNLCNLVKRHRKVIEGRLDVDHVLKARCIREFDERYTSVIFGYKSCREYYQEASPSQKVCQLQVPVLCLNASDDPFSPQQAIPTETAQHVPTLALLVTARGGHIGFLEGLLPRHQSYMDRVFSQFMDAVFKHQEELAAVTVAMGSQQLGQNLNTKLIST</sequence>
<comment type="catalytic activity">
    <reaction evidence="24">
        <text>1-tetradecanoyl-2-(5Z,8Z,11Z,14Z-eicosatetraenoyl)-sn-glycero-3-phosphocholine + H2O = 2-(5Z,8Z,11Z,14Z)-eicosatetraenoyl-sn-glycero-3-phosphocholine + tetradecanoate + H(+)</text>
        <dbReference type="Rhea" id="RHEA:54396"/>
        <dbReference type="ChEBI" id="CHEBI:15377"/>
        <dbReference type="ChEBI" id="CHEBI:15378"/>
        <dbReference type="ChEBI" id="CHEBI:30807"/>
        <dbReference type="ChEBI" id="CHEBI:76079"/>
        <dbReference type="ChEBI" id="CHEBI:86102"/>
    </reaction>
    <physiologicalReaction direction="left-to-right" evidence="24">
        <dbReference type="Rhea" id="RHEA:54397"/>
    </physiologicalReaction>
</comment>
<keyword evidence="12" id="KW-1208">Phospholipid metabolism</keyword>
<comment type="catalytic activity">
    <reaction evidence="15">
        <text>a 1,2-diacyl-sn-glycero-3-phosphocholine + H2O = a 2-acyl-sn-glycero-3-phosphocholine + a fatty acid + H(+)</text>
        <dbReference type="Rhea" id="RHEA:18689"/>
        <dbReference type="ChEBI" id="CHEBI:15377"/>
        <dbReference type="ChEBI" id="CHEBI:15378"/>
        <dbReference type="ChEBI" id="CHEBI:28868"/>
        <dbReference type="ChEBI" id="CHEBI:57643"/>
        <dbReference type="ChEBI" id="CHEBI:57875"/>
        <dbReference type="EC" id="3.1.1.32"/>
    </reaction>
    <physiologicalReaction direction="left-to-right" evidence="15">
        <dbReference type="Rhea" id="RHEA:18690"/>
    </physiologicalReaction>
</comment>
<dbReference type="GeneTree" id="ENSGT00950000182902"/>
<dbReference type="OMA" id="MMTTSWG"/>
<organism evidence="38 39">
    <name type="scientific">Naja naja</name>
    <name type="common">Indian cobra</name>
    <dbReference type="NCBI Taxonomy" id="35670"/>
    <lineage>
        <taxon>Eukaryota</taxon>
        <taxon>Metazoa</taxon>
        <taxon>Chordata</taxon>
        <taxon>Craniata</taxon>
        <taxon>Vertebrata</taxon>
        <taxon>Euteleostomi</taxon>
        <taxon>Lepidosauria</taxon>
        <taxon>Squamata</taxon>
        <taxon>Bifurcata</taxon>
        <taxon>Unidentata</taxon>
        <taxon>Episquamata</taxon>
        <taxon>Toxicofera</taxon>
        <taxon>Serpentes</taxon>
        <taxon>Colubroidea</taxon>
        <taxon>Elapidae</taxon>
        <taxon>Elapinae</taxon>
        <taxon>Naja</taxon>
    </lineage>
</organism>
<dbReference type="GO" id="GO:0046470">
    <property type="term" value="P:phosphatidylcholine metabolic process"/>
    <property type="evidence" value="ECO:0007669"/>
    <property type="project" value="UniProtKB-ARBA"/>
</dbReference>
<evidence type="ECO:0000256" key="3">
    <source>
        <dbReference type="ARBA" id="ARBA00013179"/>
    </source>
</evidence>
<proteinExistence type="inferred from homology"/>
<evidence type="ECO:0000256" key="7">
    <source>
        <dbReference type="ARBA" id="ARBA00022801"/>
    </source>
</evidence>
<evidence type="ECO:0000256" key="14">
    <source>
        <dbReference type="ARBA" id="ARBA00023721"/>
    </source>
</evidence>
<evidence type="ECO:0000256" key="18">
    <source>
        <dbReference type="ARBA" id="ARBA00048471"/>
    </source>
</evidence>
<evidence type="ECO:0000256" key="31">
    <source>
        <dbReference type="ARBA" id="ARBA00052894"/>
    </source>
</evidence>
<reference evidence="38" key="2">
    <citation type="submission" date="2025-09" db="UniProtKB">
        <authorList>
            <consortium name="Ensembl"/>
        </authorList>
    </citation>
    <scope>IDENTIFICATION</scope>
</reference>
<comment type="catalytic activity">
    <reaction evidence="26">
        <text>1-octadecanoyl-2-acetyl-sn-glycero-3-phosphocholine + H2O = 1-octadecanoyl-sn-glycero-3-phosphocholine + acetate + H(+)</text>
        <dbReference type="Rhea" id="RHEA:54408"/>
        <dbReference type="ChEBI" id="CHEBI:15377"/>
        <dbReference type="ChEBI" id="CHEBI:15378"/>
        <dbReference type="ChEBI" id="CHEBI:30089"/>
        <dbReference type="ChEBI" id="CHEBI:73858"/>
        <dbReference type="ChEBI" id="CHEBI:75220"/>
    </reaction>
    <physiologicalReaction direction="left-to-right" evidence="26">
        <dbReference type="Rhea" id="RHEA:54409"/>
    </physiologicalReaction>
</comment>
<evidence type="ECO:0000256" key="24">
    <source>
        <dbReference type="ARBA" id="ARBA00051164"/>
    </source>
</evidence>
<evidence type="ECO:0000256" key="5">
    <source>
        <dbReference type="ARBA" id="ARBA00022487"/>
    </source>
</evidence>
<evidence type="ECO:0000256" key="15">
    <source>
        <dbReference type="ARBA" id="ARBA00036688"/>
    </source>
</evidence>
<dbReference type="EC" id="3.1.1.4" evidence="4"/>
<evidence type="ECO:0000256" key="19">
    <source>
        <dbReference type="ARBA" id="ARBA00050145"/>
    </source>
</evidence>
<evidence type="ECO:0000313" key="38">
    <source>
        <dbReference type="Ensembl" id="ENSNNAP00000004348.1"/>
    </source>
</evidence>
<evidence type="ECO:0000256" key="16">
    <source>
        <dbReference type="ARBA" id="ARBA00047611"/>
    </source>
</evidence>
<comment type="catalytic activity">
    <reaction evidence="13">
        <text>a 1,2-diacyl-sn-glycero-3-phosphocholine + H2O = a 1-acyl-sn-glycero-3-phosphocholine + a fatty acid + H(+)</text>
        <dbReference type="Rhea" id="RHEA:15801"/>
        <dbReference type="ChEBI" id="CHEBI:15377"/>
        <dbReference type="ChEBI" id="CHEBI:15378"/>
        <dbReference type="ChEBI" id="CHEBI:28868"/>
        <dbReference type="ChEBI" id="CHEBI:57643"/>
        <dbReference type="ChEBI" id="CHEBI:58168"/>
        <dbReference type="EC" id="3.1.1.4"/>
    </reaction>
    <physiologicalReaction direction="left-to-right" evidence="13">
        <dbReference type="Rhea" id="RHEA:15802"/>
    </physiologicalReaction>
</comment>
<keyword evidence="11 36" id="KW-0472">Membrane</keyword>
<comment type="similarity">
    <text evidence="2">Belongs to the AB hydrolase superfamily. AB hydrolase 4 family.</text>
</comment>
<keyword evidence="39" id="KW-1185">Reference proteome</keyword>
<dbReference type="GO" id="GO:0051792">
    <property type="term" value="P:medium-chain fatty acid biosynthetic process"/>
    <property type="evidence" value="ECO:0007669"/>
    <property type="project" value="TreeGrafter"/>
</dbReference>
<comment type="catalytic activity">
    <reaction evidence="31">
        <text>1,2-ditetradecanoyl-sn-glycero-3-phosphocholine + H2O = 2-tetradecanoyl-sn-glycero-3-phosphocholine + tetradecanoate + H(+)</text>
        <dbReference type="Rhea" id="RHEA:54404"/>
        <dbReference type="ChEBI" id="CHEBI:15377"/>
        <dbReference type="ChEBI" id="CHEBI:15378"/>
        <dbReference type="ChEBI" id="CHEBI:30807"/>
        <dbReference type="ChEBI" id="CHEBI:45240"/>
        <dbReference type="ChEBI" id="CHEBI:131738"/>
    </reaction>
    <physiologicalReaction direction="left-to-right" evidence="31">
        <dbReference type="Rhea" id="RHEA:54405"/>
    </physiologicalReaction>
</comment>
<evidence type="ECO:0000256" key="29">
    <source>
        <dbReference type="ARBA" id="ARBA00052747"/>
    </source>
</evidence>
<evidence type="ECO:0000256" key="8">
    <source>
        <dbReference type="ARBA" id="ARBA00022968"/>
    </source>
</evidence>
<evidence type="ECO:0000256" key="9">
    <source>
        <dbReference type="ARBA" id="ARBA00022989"/>
    </source>
</evidence>
<evidence type="ECO:0000256" key="22">
    <source>
        <dbReference type="ARBA" id="ARBA00050276"/>
    </source>
</evidence>
<name>A0A8C6VM68_NAJNA</name>
<evidence type="ECO:0000256" key="12">
    <source>
        <dbReference type="ARBA" id="ARBA00023264"/>
    </source>
</evidence>
<evidence type="ECO:0000256" key="33">
    <source>
        <dbReference type="ARBA" id="ARBA00071303"/>
    </source>
</evidence>
<evidence type="ECO:0000259" key="37">
    <source>
        <dbReference type="Pfam" id="PF00561"/>
    </source>
</evidence>
<dbReference type="AlphaFoldDB" id="A0A8C6VM68"/>
<evidence type="ECO:0000256" key="32">
    <source>
        <dbReference type="ARBA" id="ARBA00059841"/>
    </source>
</evidence>
<dbReference type="InterPro" id="IPR000073">
    <property type="entry name" value="AB_hydrolase_1"/>
</dbReference>
<evidence type="ECO:0000256" key="20">
    <source>
        <dbReference type="ARBA" id="ARBA00050182"/>
    </source>
</evidence>
<dbReference type="InterPro" id="IPR050960">
    <property type="entry name" value="AB_hydrolase_4_sf"/>
</dbReference>
<evidence type="ECO:0000256" key="1">
    <source>
        <dbReference type="ARBA" id="ARBA00004606"/>
    </source>
</evidence>
<dbReference type="SUPFAM" id="SSF53474">
    <property type="entry name" value="alpha/beta-Hydrolases"/>
    <property type="match status" value="1"/>
</dbReference>
<dbReference type="Proteomes" id="UP000694559">
    <property type="component" value="Unplaced"/>
</dbReference>
<comment type="catalytic activity">
    <reaction evidence="28">
        <text>1-octadecanoyl-2-hexanoyl-sn-glycero-3-phosphocholine + H2O = hexanoate + 1-octadecanoyl-sn-glycero-3-phosphocholine + H(+)</text>
        <dbReference type="Rhea" id="RHEA:54464"/>
        <dbReference type="ChEBI" id="CHEBI:15377"/>
        <dbReference type="ChEBI" id="CHEBI:15378"/>
        <dbReference type="ChEBI" id="CHEBI:17120"/>
        <dbReference type="ChEBI" id="CHEBI:73858"/>
        <dbReference type="ChEBI" id="CHEBI:138212"/>
    </reaction>
    <physiologicalReaction direction="left-to-right" evidence="28">
        <dbReference type="Rhea" id="RHEA:54465"/>
    </physiologicalReaction>
</comment>
<evidence type="ECO:0000256" key="34">
    <source>
        <dbReference type="ARBA" id="ARBA00082158"/>
    </source>
</evidence>
<keyword evidence="7" id="KW-0378">Hydrolase</keyword>
<evidence type="ECO:0000256" key="35">
    <source>
        <dbReference type="SAM" id="MobiDB-lite"/>
    </source>
</evidence>
<comment type="catalytic activity">
    <reaction evidence="14">
        <text>1-O-hexadecyl-2-acetyl-sn-glycero-3-phosphocholine + H2O = 1-O-hexadecyl-sn-glycero-3-phosphocholine + acetate + H(+)</text>
        <dbReference type="Rhea" id="RHEA:40479"/>
        <dbReference type="ChEBI" id="CHEBI:15377"/>
        <dbReference type="ChEBI" id="CHEBI:15378"/>
        <dbReference type="ChEBI" id="CHEBI:30089"/>
        <dbReference type="ChEBI" id="CHEBI:44811"/>
        <dbReference type="ChEBI" id="CHEBI:64496"/>
    </reaction>
    <physiologicalReaction direction="left-to-right" evidence="14">
        <dbReference type="Rhea" id="RHEA:40480"/>
    </physiologicalReaction>
</comment>
<feature type="transmembrane region" description="Helical" evidence="36">
    <location>
        <begin position="64"/>
        <end position="83"/>
    </location>
</feature>
<evidence type="ECO:0000256" key="6">
    <source>
        <dbReference type="ARBA" id="ARBA00022692"/>
    </source>
</evidence>
<keyword evidence="9 36" id="KW-1133">Transmembrane helix</keyword>
<evidence type="ECO:0000256" key="26">
    <source>
        <dbReference type="ARBA" id="ARBA00052087"/>
    </source>
</evidence>
<evidence type="ECO:0000256" key="13">
    <source>
        <dbReference type="ARBA" id="ARBA00023422"/>
    </source>
</evidence>
<dbReference type="FunFam" id="3.40.50.1820:FF:000079">
    <property type="entry name" value="Abhydrolase domain-containing 3"/>
    <property type="match status" value="1"/>
</dbReference>
<comment type="catalytic activity">
    <reaction evidence="18">
        <text>1-hexadecanoyl-2-glutaroyl-sn-glycero-3-phosphocholine + H2O = glutarate + 1-hexadecanoyl-sn-glycero-3-phosphocholine + H(+)</text>
        <dbReference type="Rhea" id="RHEA:41159"/>
        <dbReference type="ChEBI" id="CHEBI:15377"/>
        <dbReference type="ChEBI" id="CHEBI:15378"/>
        <dbReference type="ChEBI" id="CHEBI:30921"/>
        <dbReference type="ChEBI" id="CHEBI:72998"/>
        <dbReference type="ChEBI" id="CHEBI:77756"/>
    </reaction>
    <physiologicalReaction direction="left-to-right" evidence="18">
        <dbReference type="Rhea" id="RHEA:41160"/>
    </physiologicalReaction>
</comment>
<evidence type="ECO:0000256" key="17">
    <source>
        <dbReference type="ARBA" id="ARBA00048288"/>
    </source>
</evidence>
<comment type="catalytic activity">
    <reaction evidence="23">
        <text>1-octadecanoyl-2-pentanoyl-sn-glycero-3-phosphocholine + H2O = pentanoate + 1-octadecanoyl-sn-glycero-3-phosphocholine + H(+)</text>
        <dbReference type="Rhea" id="RHEA:54460"/>
        <dbReference type="ChEBI" id="CHEBI:15377"/>
        <dbReference type="ChEBI" id="CHEBI:15378"/>
        <dbReference type="ChEBI" id="CHEBI:31011"/>
        <dbReference type="ChEBI" id="CHEBI:73858"/>
        <dbReference type="ChEBI" id="CHEBI:138211"/>
    </reaction>
    <physiologicalReaction direction="left-to-right" evidence="23">
        <dbReference type="Rhea" id="RHEA:54461"/>
    </physiologicalReaction>
</comment>
<evidence type="ECO:0000313" key="39">
    <source>
        <dbReference type="Proteomes" id="UP000694559"/>
    </source>
</evidence>
<comment type="catalytic activity">
    <reaction evidence="29">
        <text>1-octadecanoyl-2-octanoyl-sn-glycero-3-phosphocholine + H2O = 1-octadecanoyl-sn-glycero-3-phosphocholine + octanoate + H(+)</text>
        <dbReference type="Rhea" id="RHEA:54468"/>
        <dbReference type="ChEBI" id="CHEBI:15377"/>
        <dbReference type="ChEBI" id="CHEBI:15378"/>
        <dbReference type="ChEBI" id="CHEBI:25646"/>
        <dbReference type="ChEBI" id="CHEBI:73858"/>
        <dbReference type="ChEBI" id="CHEBI:138213"/>
    </reaction>
    <physiologicalReaction direction="left-to-right" evidence="29">
        <dbReference type="Rhea" id="RHEA:54469"/>
    </physiologicalReaction>
</comment>
<feature type="domain" description="AB hydrolase-1" evidence="37">
    <location>
        <begin position="171"/>
        <end position="412"/>
    </location>
</feature>
<comment type="catalytic activity">
    <reaction evidence="20">
        <text>1-octadecanoyl-2-nonanoyl-sn-glycero-3-phosphocholine + H2O = nonanoate + 1-octadecanoyl-sn-glycero-3-phosphocholine + H(+)</text>
        <dbReference type="Rhea" id="RHEA:54472"/>
        <dbReference type="ChEBI" id="CHEBI:15377"/>
        <dbReference type="ChEBI" id="CHEBI:15378"/>
        <dbReference type="ChEBI" id="CHEBI:32361"/>
        <dbReference type="ChEBI" id="CHEBI:73858"/>
        <dbReference type="ChEBI" id="CHEBI:138214"/>
    </reaction>
    <physiologicalReaction direction="left-to-right" evidence="20">
        <dbReference type="Rhea" id="RHEA:54473"/>
    </physiologicalReaction>
</comment>
<evidence type="ECO:0000256" key="10">
    <source>
        <dbReference type="ARBA" id="ARBA00023098"/>
    </source>
</evidence>
<dbReference type="GO" id="GO:0004623">
    <property type="term" value="F:phospholipase A2 activity"/>
    <property type="evidence" value="ECO:0007669"/>
    <property type="project" value="UniProtKB-EC"/>
</dbReference>
<comment type="catalytic activity">
    <reaction evidence="19">
        <text>1,2-ditetradecanoyl-sn-glycero-3-phosphocholine + H2O = 1-tetradecanoyl-sn-glycero-3-phosphocholine + tetradecanoate + H(+)</text>
        <dbReference type="Rhea" id="RHEA:54456"/>
        <dbReference type="ChEBI" id="CHEBI:15377"/>
        <dbReference type="ChEBI" id="CHEBI:15378"/>
        <dbReference type="ChEBI" id="CHEBI:30807"/>
        <dbReference type="ChEBI" id="CHEBI:45240"/>
        <dbReference type="ChEBI" id="CHEBI:64489"/>
    </reaction>
    <physiologicalReaction direction="left-to-right" evidence="19">
        <dbReference type="Rhea" id="RHEA:54457"/>
    </physiologicalReaction>
</comment>
<keyword evidence="8" id="KW-0735">Signal-anchor</keyword>
<evidence type="ECO:0000256" key="27">
    <source>
        <dbReference type="ARBA" id="ARBA00052144"/>
    </source>
</evidence>
<comment type="catalytic activity">
    <reaction evidence="17">
        <text>1-hexadecanoyl-2-(9-oxononanoyl)-sn-glycero-3-phosphocholine + H2O = 9-oxononanoate + 1-hexadecanoyl-sn-glycero-3-phosphocholine + H(+)</text>
        <dbReference type="Rhea" id="RHEA:41179"/>
        <dbReference type="ChEBI" id="CHEBI:15377"/>
        <dbReference type="ChEBI" id="CHEBI:15378"/>
        <dbReference type="ChEBI" id="CHEBI:61042"/>
        <dbReference type="ChEBI" id="CHEBI:72998"/>
        <dbReference type="ChEBI" id="CHEBI:77812"/>
    </reaction>
    <physiologicalReaction direction="left-to-right" evidence="17">
        <dbReference type="Rhea" id="RHEA:41180"/>
    </physiologicalReaction>
</comment>
<keyword evidence="5" id="KW-0719">Serine esterase</keyword>
<dbReference type="EC" id="3.1.1.32" evidence="3"/>
<comment type="catalytic activity">
    <reaction evidence="16">
        <text>1-hexadecanoyl-2-(5-oxopentanoyl)-sn-glycero-3-phosphocholine + H2O = 5-oxopentanoate + 1-hexadecanoyl-sn-glycero-3-phosphocholine + H(+)</text>
        <dbReference type="Rhea" id="RHEA:40483"/>
        <dbReference type="ChEBI" id="CHEBI:15377"/>
        <dbReference type="ChEBI" id="CHEBI:15378"/>
        <dbReference type="ChEBI" id="CHEBI:16120"/>
        <dbReference type="ChEBI" id="CHEBI:72998"/>
        <dbReference type="ChEBI" id="CHEBI:77890"/>
    </reaction>
    <physiologicalReaction direction="left-to-right" evidence="16">
        <dbReference type="Rhea" id="RHEA:40484"/>
    </physiologicalReaction>
</comment>
<evidence type="ECO:0000256" key="36">
    <source>
        <dbReference type="SAM" id="Phobius"/>
    </source>
</evidence>
<dbReference type="Pfam" id="PF00561">
    <property type="entry name" value="Abhydrolase_1"/>
    <property type="match status" value="1"/>
</dbReference>
<dbReference type="Gene3D" id="3.40.50.1820">
    <property type="entry name" value="alpha/beta hydrolase"/>
    <property type="match status" value="1"/>
</dbReference>
<dbReference type="GO" id="GO:0008970">
    <property type="term" value="F:phospholipase A1 activity"/>
    <property type="evidence" value="ECO:0007669"/>
    <property type="project" value="UniProtKB-EC"/>
</dbReference>
<comment type="catalytic activity">
    <reaction evidence="30">
        <text>1-hexadecanoyl-2-nonadioyl-sn-glycero-3-phosphocholine + H2O = nonanedioate + 1-hexadecanoyl-sn-glycero-3-phosphocholine + H(+)</text>
        <dbReference type="Rhea" id="RHEA:41388"/>
        <dbReference type="ChEBI" id="CHEBI:15377"/>
        <dbReference type="ChEBI" id="CHEBI:15378"/>
        <dbReference type="ChEBI" id="CHEBI:72998"/>
        <dbReference type="ChEBI" id="CHEBI:78207"/>
        <dbReference type="ChEBI" id="CHEBI:78208"/>
    </reaction>
    <physiologicalReaction direction="left-to-right" evidence="30">
        <dbReference type="Rhea" id="RHEA:41389"/>
    </physiologicalReaction>
</comment>
<comment type="function">
    <text evidence="32">Phospholipase that may play a role in phospholipids remodeling. May selectively cleave myristate (C14)-containing phosphatidylcholines through its predominant phospholipase 1 activity, cleaving preferentially acyl groups in sn1 position. In parallel, may have a minor phospholipase 2 activity acting on acyl groups in position sn2. In addition to (C14)-containing phosphatidylcholines, may also act on other medium-chain-containing and oxidatively truncated phospholipids.</text>
</comment>
<comment type="catalytic activity">
    <reaction evidence="22">
        <text>1-O-hexadecyl-2-nonadioyl-sn-glycero-3-phosphocholine + H2O = nonanedioate + 1-O-hexadecyl-sn-glycero-3-phosphocholine + H(+)</text>
        <dbReference type="Rhea" id="RHEA:54552"/>
        <dbReference type="ChEBI" id="CHEBI:15377"/>
        <dbReference type="ChEBI" id="CHEBI:15378"/>
        <dbReference type="ChEBI" id="CHEBI:64496"/>
        <dbReference type="ChEBI" id="CHEBI:78208"/>
        <dbReference type="ChEBI" id="CHEBI:138269"/>
    </reaction>
    <physiologicalReaction direction="left-to-right" evidence="22">
        <dbReference type="Rhea" id="RHEA:54553"/>
    </physiologicalReaction>
</comment>
<dbReference type="GO" id="GO:0016020">
    <property type="term" value="C:membrane"/>
    <property type="evidence" value="ECO:0007669"/>
    <property type="project" value="UniProtKB-SubCell"/>
</dbReference>
<evidence type="ECO:0000256" key="2">
    <source>
        <dbReference type="ARBA" id="ARBA00010884"/>
    </source>
</evidence>
<dbReference type="Ensembl" id="ENSNNAT00000004550.1">
    <property type="protein sequence ID" value="ENSNNAP00000004348.1"/>
    <property type="gene ID" value="ENSNNAG00000002918.1"/>
</dbReference>
<comment type="catalytic activity">
    <reaction evidence="21">
        <text>1-tetradecanoyl-2-(4Z,7Z,10Z,13Z,16Z,19Z-docosahexaenoyl)-sn-glycero-3-phosphocholine + H2O = 2-(4Z,7Z,10Z,13Z,16Z,19Z-docosahexaenoyl)-sn-glycero-3-phosphocholine + tetradecanoate + H(+)</text>
        <dbReference type="Rhea" id="RHEA:54400"/>
        <dbReference type="ChEBI" id="CHEBI:15377"/>
        <dbReference type="ChEBI" id="CHEBI:15378"/>
        <dbReference type="ChEBI" id="CHEBI:30807"/>
        <dbReference type="ChEBI" id="CHEBI:76085"/>
        <dbReference type="ChEBI" id="CHEBI:86162"/>
    </reaction>
    <physiologicalReaction direction="left-to-right" evidence="21">
        <dbReference type="Rhea" id="RHEA:54401"/>
    </physiologicalReaction>
</comment>
<gene>
    <name evidence="38" type="primary">ABHD1</name>
</gene>
<evidence type="ECO:0000256" key="25">
    <source>
        <dbReference type="ARBA" id="ARBA00051705"/>
    </source>
</evidence>
<feature type="region of interest" description="Disordered" evidence="35">
    <location>
        <begin position="1"/>
        <end position="20"/>
    </location>
</feature>
<evidence type="ECO:0000256" key="21">
    <source>
        <dbReference type="ARBA" id="ARBA00050195"/>
    </source>
</evidence>
<evidence type="ECO:0000256" key="11">
    <source>
        <dbReference type="ARBA" id="ARBA00023136"/>
    </source>
</evidence>